<evidence type="ECO:0000259" key="2">
    <source>
        <dbReference type="Pfam" id="PF18602"/>
    </source>
</evidence>
<comment type="caution">
    <text evidence="3">The sequence shown here is derived from an EMBL/GenBank/DDBJ whole genome shotgun (WGS) entry which is preliminary data.</text>
</comment>
<evidence type="ECO:0000256" key="1">
    <source>
        <dbReference type="SAM" id="SignalP"/>
    </source>
</evidence>
<dbReference type="Pfam" id="PF18602">
    <property type="entry name" value="Rap1a"/>
    <property type="match status" value="1"/>
</dbReference>
<evidence type="ECO:0000313" key="3">
    <source>
        <dbReference type="EMBL" id="GAN78249.1"/>
    </source>
</evidence>
<dbReference type="AlphaFoldDB" id="A0A0D6PBL4"/>
<proteinExistence type="predicted"/>
<dbReference type="Proteomes" id="UP000032680">
    <property type="component" value="Unassembled WGS sequence"/>
</dbReference>
<dbReference type="EMBL" id="BANB01000706">
    <property type="protein sequence ID" value="GAN78249.1"/>
    <property type="molecule type" value="Genomic_DNA"/>
</dbReference>
<dbReference type="OrthoDB" id="5516488at2"/>
<gene>
    <name evidence="3" type="ORF">Asru_0707_02</name>
</gene>
<dbReference type="InterPro" id="IPR041238">
    <property type="entry name" value="Rap1a"/>
</dbReference>
<keyword evidence="1" id="KW-0732">Signal</keyword>
<feature type="signal peptide" evidence="1">
    <location>
        <begin position="1"/>
        <end position="30"/>
    </location>
</feature>
<organism evidence="3 4">
    <name type="scientific">Acidisphaera rubrifaciens HS-AP3</name>
    <dbReference type="NCBI Taxonomy" id="1231350"/>
    <lineage>
        <taxon>Bacteria</taxon>
        <taxon>Pseudomonadati</taxon>
        <taxon>Pseudomonadota</taxon>
        <taxon>Alphaproteobacteria</taxon>
        <taxon>Acetobacterales</taxon>
        <taxon>Acetobacteraceae</taxon>
        <taxon>Acidisphaera</taxon>
    </lineage>
</organism>
<keyword evidence="4" id="KW-1185">Reference proteome</keyword>
<feature type="domain" description="Rap1a immunity protein" evidence="2">
    <location>
        <begin position="37"/>
        <end position="125"/>
    </location>
</feature>
<dbReference type="RefSeq" id="WP_048862746.1">
    <property type="nucleotide sequence ID" value="NZ_BANB01000706.1"/>
</dbReference>
<evidence type="ECO:0000313" key="4">
    <source>
        <dbReference type="Proteomes" id="UP000032680"/>
    </source>
</evidence>
<sequence length="126" mass="12852">MTHRCDPVRAALAGAALLLTAAVATPPAHAQGFPVRTAGDLAALCAGGPGGAQKAAAINFCHGFAQGVLSLLLEHDAKSVCLPPKPPSRTQTLASFIAWTKSSENRAAAPAGRGLEAFFKETFACK</sequence>
<name>A0A0D6PBL4_9PROT</name>
<accession>A0A0D6PBL4</accession>
<reference evidence="3 4" key="1">
    <citation type="submission" date="2012-11" db="EMBL/GenBank/DDBJ databases">
        <title>Whole genome sequence of Acidisphaera rubrifaciens HS-AP3.</title>
        <authorList>
            <person name="Azuma Y."/>
            <person name="Higashiura N."/>
            <person name="Hirakawa H."/>
            <person name="Matsushita K."/>
        </authorList>
    </citation>
    <scope>NUCLEOTIDE SEQUENCE [LARGE SCALE GENOMIC DNA]</scope>
    <source>
        <strain evidence="3 4">HS-AP3</strain>
    </source>
</reference>
<feature type="chain" id="PRO_5002309857" description="Rap1a immunity protein domain-containing protein" evidence="1">
    <location>
        <begin position="31"/>
        <end position="126"/>
    </location>
</feature>
<protein>
    <recommendedName>
        <fullName evidence="2">Rap1a immunity protein domain-containing protein</fullName>
    </recommendedName>
</protein>